<evidence type="ECO:0000313" key="1">
    <source>
        <dbReference type="EMBL" id="UYQ60432.1"/>
    </source>
</evidence>
<sequence>MAGVGLRHLLMSQAGPLVEPQAAPTVLDVEAREVGILAPTGPRGARTW</sequence>
<keyword evidence="2" id="KW-1185">Reference proteome</keyword>
<accession>A0ABY6I0D5</accession>
<proteinExistence type="predicted"/>
<organism evidence="1 2">
    <name type="scientific">Streptomyces peucetius</name>
    <dbReference type="NCBI Taxonomy" id="1950"/>
    <lineage>
        <taxon>Bacteria</taxon>
        <taxon>Bacillati</taxon>
        <taxon>Actinomycetota</taxon>
        <taxon>Actinomycetes</taxon>
        <taxon>Kitasatosporales</taxon>
        <taxon>Streptomycetaceae</taxon>
        <taxon>Streptomyces</taxon>
    </lineage>
</organism>
<reference evidence="1" key="1">
    <citation type="submission" date="2022-10" db="EMBL/GenBank/DDBJ databases">
        <title>Cytochrome P450 Catalyzes Benzene Ring Formation in the Biosynthesis of Trialkyl-Substituted Aromatic Polyketides.</title>
        <authorList>
            <person name="Zhao E."/>
            <person name="Ge H."/>
        </authorList>
    </citation>
    <scope>NUCLEOTIDE SEQUENCE</scope>
    <source>
        <strain evidence="1">NA0869</strain>
    </source>
</reference>
<name>A0ABY6I0D5_STRPE</name>
<gene>
    <name evidence="1" type="ORF">OGH68_02335</name>
</gene>
<evidence type="ECO:0000313" key="2">
    <source>
        <dbReference type="Proteomes" id="UP001163878"/>
    </source>
</evidence>
<dbReference type="EMBL" id="CP107567">
    <property type="protein sequence ID" value="UYQ60432.1"/>
    <property type="molecule type" value="Genomic_DNA"/>
</dbReference>
<dbReference type="RefSeq" id="WP_264241638.1">
    <property type="nucleotide sequence ID" value="NZ_CP107567.1"/>
</dbReference>
<protein>
    <submittedName>
        <fullName evidence="1">Uncharacterized protein</fullName>
    </submittedName>
</protein>
<dbReference type="Proteomes" id="UP001163878">
    <property type="component" value="Chromosome"/>
</dbReference>